<dbReference type="InterPro" id="IPR036097">
    <property type="entry name" value="HisK_dim/P_sf"/>
</dbReference>
<evidence type="ECO:0000256" key="12">
    <source>
        <dbReference type="ARBA" id="ARBA00023136"/>
    </source>
</evidence>
<evidence type="ECO:0000256" key="14">
    <source>
        <dbReference type="PROSITE-ProRule" id="PRU00169"/>
    </source>
</evidence>
<dbReference type="SUPFAM" id="SSF56112">
    <property type="entry name" value="Protein kinase-like (PK-like)"/>
    <property type="match status" value="1"/>
</dbReference>
<keyword evidence="11" id="KW-0902">Two-component regulatory system</keyword>
<dbReference type="Gene3D" id="1.10.510.10">
    <property type="entry name" value="Transferase(Phosphotransferase) domain 1"/>
    <property type="match status" value="1"/>
</dbReference>
<evidence type="ECO:0000256" key="1">
    <source>
        <dbReference type="ARBA" id="ARBA00000085"/>
    </source>
</evidence>
<dbReference type="InterPro" id="IPR004358">
    <property type="entry name" value="Sig_transdc_His_kin-like_C"/>
</dbReference>
<dbReference type="InterPro" id="IPR003594">
    <property type="entry name" value="HATPase_dom"/>
</dbReference>
<dbReference type="Gene3D" id="1.20.120.160">
    <property type="entry name" value="HPT domain"/>
    <property type="match status" value="1"/>
</dbReference>
<dbReference type="FunFam" id="3.30.565.10:FF:000010">
    <property type="entry name" value="Sensor histidine kinase RcsC"/>
    <property type="match status" value="1"/>
</dbReference>
<dbReference type="eggNOG" id="COG2205">
    <property type="taxonomic scope" value="Bacteria"/>
</dbReference>
<evidence type="ECO:0000256" key="4">
    <source>
        <dbReference type="ARBA" id="ARBA00022553"/>
    </source>
</evidence>
<evidence type="ECO:0000256" key="11">
    <source>
        <dbReference type="ARBA" id="ARBA00023012"/>
    </source>
</evidence>
<feature type="domain" description="HPt" evidence="19">
    <location>
        <begin position="2065"/>
        <end position="2160"/>
    </location>
</feature>
<keyword evidence="21" id="KW-1185">Reference proteome</keyword>
<dbReference type="SUPFAM" id="SSF47384">
    <property type="entry name" value="Homodimeric domain of signal transducing histidine kinase"/>
    <property type="match status" value="1"/>
</dbReference>
<evidence type="ECO:0000256" key="2">
    <source>
        <dbReference type="ARBA" id="ARBA00004370"/>
    </source>
</evidence>
<comment type="subcellular location">
    <subcellularLocation>
        <location evidence="2">Membrane</location>
    </subcellularLocation>
</comment>
<dbReference type="PROSITE" id="PS50109">
    <property type="entry name" value="HIS_KIN"/>
    <property type="match status" value="1"/>
</dbReference>
<dbReference type="PRINTS" id="PR00344">
    <property type="entry name" value="BCTRLSENSOR"/>
</dbReference>
<dbReference type="OrthoDB" id="5555669at2"/>
<dbReference type="InterPro" id="IPR053159">
    <property type="entry name" value="Hybrid_Histidine_Kinase"/>
</dbReference>
<dbReference type="CDD" id="cd17546">
    <property type="entry name" value="REC_hyHK_CKI1_RcsC-like"/>
    <property type="match status" value="1"/>
</dbReference>
<evidence type="ECO:0000256" key="5">
    <source>
        <dbReference type="ARBA" id="ARBA00022679"/>
    </source>
</evidence>
<keyword evidence="12" id="KW-0472">Membrane</keyword>
<dbReference type="Pfam" id="PF01590">
    <property type="entry name" value="GAF"/>
    <property type="match status" value="1"/>
</dbReference>
<dbReference type="PROSITE" id="PS50110">
    <property type="entry name" value="RESPONSE_REGULATORY"/>
    <property type="match status" value="2"/>
</dbReference>
<dbReference type="GO" id="GO:0000155">
    <property type="term" value="F:phosphorelay sensor kinase activity"/>
    <property type="evidence" value="ECO:0007669"/>
    <property type="project" value="InterPro"/>
</dbReference>
<keyword evidence="5" id="KW-0808">Transferase</keyword>
<dbReference type="RefSeq" id="WP_013663272.1">
    <property type="nucleotide sequence ID" value="NC_015276.1"/>
</dbReference>
<keyword evidence="7" id="KW-0547">Nucleotide-binding</keyword>
<sequence length="2241" mass="252963">MIEIPGYQVQSLLSEGKNSLVFKALREYDSTPVAVKLLRHEFPSSDQVNSFKREFSICQRLKQVEGVVEAFALERHENSVCIVYEYASGLSLNNYVKQHSVALREALSIALRVVTTLSDIHNEQVIHGDLTPRNVLWDSQHGTLTLLDFGIAREFGEQELKAQSQKFMGSLHYSSPEQTGRVNRVLDYRTDYYSLGTTLYHLLSGRPPFETEDPVHLIHCHLAIEPTPLVSLDANIPQVVSDIIQKLLAKTPEGRYQSASGLIHDLRRCIDELDLHNEVSSFMIGQKDQSSYFSVPNKLYGREEQLAQLSNAVDSCFSGQAVFGLISGYAGIGKSCLINELRQPIEAKSGFFIQGKFDQYNRDLPYSAIKKACQDLIRQILMEDESKIDVWRASLIEVLGENGRVMTDFIPDLSLIVGDQPELVHISAIESQNRFNIIFPRFIELFCSEKYPLVMFLDDLQWADNASLQLIENATRNSQMHHLLLLGAYRDNEVAATDKLTLVLKEVHQQQQFQVVDIKLNALSLEQVEAFIGDTVNRHDSDQKALAKRCFNKTLGNPFFLNQLLEALHKEALLYFDRFEGKWSWDIERIDAWQVSDNVVDLMQSKIHRLPKETQELCQLAACIGNEFDLVMLASLNNREVSDVEQHIRNAASQGIVVSIDDALLSTTALSISSSSSSTVRYRFLHDQVQQAAYFLTSTNDRSVAHYKIGKLLIEQTKSDDSSERLFSIVNHLNRSIRLIDTDAFRLELVRYNLTASQRAKRANAYDLALTYINVANDLLGEEGWKTHSDLKFECVKESAEAEQLCGDIDAAHTYCRSLLDHASNDLAKADIYALQTELYSNHGRFLEALESGCEGIRLLGVYWPDTPEDLEQAMLKESEAIHGYLKKNTAASLLELPEMTDEKQVILSKLYGLIWGPAINVNLPMSTLAVVKMVVQSIEYGNGDISPFGYVNYGSMLSAFFGDYQSGYEFGELAVNLVEKTNNIPFRCKVYTMFGVTNSAWTIPVKESIKLLRTALAAGMDVGDRIWISYSAFHILKLMKLAGFSLSDIQAETRTIRPIIESMGDPNTLEVLEILERNNRLLTGESDNLYAWDEDGFSEDSFVQKMASQQHALCLNYYHTTKMLECLLLGRFEEGVSMAEQAEGTLPATFGWLTNAEYYFIQSLLLASLEEGHEFVERRQKQLHSNLSRLQDWAEHNAHNFMHRELLLKAEIARLEGNDSEAIDLYDKAIELALDNGFQQHAAIANELAARFWDNKNKRKFAYYYLREAHHGYMSWGAYAKAGQLEKEYPELIRSRETYAEHFTTQSFTDTTISSGNLDLMSVMRAAQIISEEIVLEQLLEKLMVTILAEAGAQKGSLVLNMDGQWRIQASGGIQDSKIQVMQNRVISEQLRDEIPLSIITYVRRTHAPVIIDDARQSSNYSKDAYVSKYQPLSVLCYPILKRGKIIGLLYLENNLVPAAFTTDRLQALNILAGQAAISIENALVYETLEKRVTDRTEELNVAKVLAEEANRAKSLFLATMSHEIRTPMNAIIGLSRLTLKTPLNLDQKDFMDKILESAEGLLGIINDILDYSKIEAHKMVLEQTRFELQSVMSRIVTICALKAKEKALELHVDIDSDVPALLLGDPLRLQQILTNLVSNAIKFTEKGFVGIRVSLEQTQEGTPQVRFDVTDSGVGLTQEHQRELFKPFTQADASITRKYGGTGLGLAICRQLVELMKGQIWVRSHLGKGSTFGFRIPVHSYQEDNDLAYKHLDFSKVRVLVVDDSNIARRAIVYMLKEIGVQCDDVGAPIEALECIREGNGASTNYDVLLMERYLAGVDCLDTIRKIKKESSNKNLTSIIVSSFSDEEKQLLSVDRDIDDVLDKPVDLSSLRQALVEHYPNRLVPAHAATDELPVEGAVLRHKRVLLVEDNELNSRVVLGYLEESGVMLDMAENGQQALEKVQEVHYDVVLMDLQMPIMDGITATRKIRAVFDEKTLPIVAMTAHASVEDKQRCLEAGMNDYITKPVDIDELYGVMKRHMSSVPKALSEEPLKGEDSAVNFVHALYNEVGLDTYRALSRVKQRLPLYISTVVEFNSLYHNIVNELRACVESNDLGALYIKVHSLKSNLAYIGAKNAFDLAQDLEKRLANKEEGKLELERLCSLLTPLLSKIDQVVGNYTNCSQNEQKFSISSINELVTEIQKLLEKSDFSVETLLNELKQVSKDRSWYEHVLEVDKLVDEIEFEKAATVITELRKQLEP</sequence>
<dbReference type="PROSITE" id="PS50894">
    <property type="entry name" value="HPT"/>
    <property type="match status" value="1"/>
</dbReference>
<name>F2K121_MARM1</name>
<keyword evidence="4 14" id="KW-0597">Phosphoprotein</keyword>
<dbReference type="SUPFAM" id="SSF55874">
    <property type="entry name" value="ATPase domain of HSP90 chaperone/DNA topoisomerase II/histidine kinase"/>
    <property type="match status" value="1"/>
</dbReference>
<dbReference type="EMBL" id="CP002583">
    <property type="protein sequence ID" value="ADZ93370.1"/>
    <property type="molecule type" value="Genomic_DNA"/>
</dbReference>
<dbReference type="Gene3D" id="3.30.450.40">
    <property type="match status" value="1"/>
</dbReference>
<feature type="modified residue" description="4-aspartylphosphate" evidence="14">
    <location>
        <position position="1955"/>
    </location>
</feature>
<dbReference type="InterPro" id="IPR029016">
    <property type="entry name" value="GAF-like_dom_sf"/>
</dbReference>
<dbReference type="KEGG" id="mme:Marme_4171"/>
<feature type="domain" description="Response regulatory" evidence="18">
    <location>
        <begin position="1760"/>
        <end position="1881"/>
    </location>
</feature>
<dbReference type="SUPFAM" id="SSF52540">
    <property type="entry name" value="P-loop containing nucleoside triphosphate hydrolases"/>
    <property type="match status" value="1"/>
</dbReference>
<evidence type="ECO:0000313" key="21">
    <source>
        <dbReference type="Proteomes" id="UP000001062"/>
    </source>
</evidence>
<dbReference type="InterPro" id="IPR011006">
    <property type="entry name" value="CheY-like_superfamily"/>
</dbReference>
<accession>F2K121</accession>
<dbReference type="CDD" id="cd16922">
    <property type="entry name" value="HATPase_EvgS-ArcB-TorS-like"/>
    <property type="match status" value="1"/>
</dbReference>
<evidence type="ECO:0000256" key="13">
    <source>
        <dbReference type="PROSITE-ProRule" id="PRU00110"/>
    </source>
</evidence>
<dbReference type="Pfam" id="PF13191">
    <property type="entry name" value="AAA_16"/>
    <property type="match status" value="1"/>
</dbReference>
<feature type="modified residue" description="Phosphohistidine" evidence="13">
    <location>
        <position position="2104"/>
    </location>
</feature>
<comment type="caution">
    <text evidence="14">Lacks conserved residue(s) required for the propagation of feature annotation.</text>
</comment>
<feature type="domain" description="Protein kinase" evidence="16">
    <location>
        <begin position="7"/>
        <end position="267"/>
    </location>
</feature>
<dbReference type="InterPro" id="IPR000719">
    <property type="entry name" value="Prot_kinase_dom"/>
</dbReference>
<evidence type="ECO:0000256" key="6">
    <source>
        <dbReference type="ARBA" id="ARBA00022692"/>
    </source>
</evidence>
<dbReference type="InterPro" id="IPR027417">
    <property type="entry name" value="P-loop_NTPase"/>
</dbReference>
<dbReference type="Proteomes" id="UP000001062">
    <property type="component" value="Chromosome"/>
</dbReference>
<dbReference type="GO" id="GO:0005524">
    <property type="term" value="F:ATP binding"/>
    <property type="evidence" value="ECO:0007669"/>
    <property type="project" value="UniProtKB-KW"/>
</dbReference>
<dbReference type="eggNOG" id="COG0642">
    <property type="taxonomic scope" value="Bacteria"/>
</dbReference>
<feature type="domain" description="Response regulatory" evidence="18">
    <location>
        <begin position="1906"/>
        <end position="2022"/>
    </location>
</feature>
<dbReference type="SMART" id="SM00387">
    <property type="entry name" value="HATPase_c"/>
    <property type="match status" value="1"/>
</dbReference>
<dbReference type="EC" id="2.7.13.3" evidence="3"/>
<dbReference type="InterPro" id="IPR003661">
    <property type="entry name" value="HisK_dim/P_dom"/>
</dbReference>
<dbReference type="Gene3D" id="3.40.50.2300">
    <property type="match status" value="2"/>
</dbReference>
<evidence type="ECO:0000259" key="16">
    <source>
        <dbReference type="PROSITE" id="PS50011"/>
    </source>
</evidence>
<dbReference type="PANTHER" id="PTHR43642">
    <property type="entry name" value="HYBRID SIGNAL TRANSDUCTION HISTIDINE KINASE G"/>
    <property type="match status" value="1"/>
</dbReference>
<dbReference type="SUPFAM" id="SSF47226">
    <property type="entry name" value="Histidine-containing phosphotransfer domain, HPT domain"/>
    <property type="match status" value="1"/>
</dbReference>
<dbReference type="eggNOG" id="COG0515">
    <property type="taxonomic scope" value="Bacteria"/>
</dbReference>
<organism evidence="20 21">
    <name type="scientific">Marinomonas mediterranea (strain ATCC 700492 / JCM 21426 / NBRC 103028 / MMB-1)</name>
    <dbReference type="NCBI Taxonomy" id="717774"/>
    <lineage>
        <taxon>Bacteria</taxon>
        <taxon>Pseudomonadati</taxon>
        <taxon>Pseudomonadota</taxon>
        <taxon>Gammaproteobacteria</taxon>
        <taxon>Oceanospirillales</taxon>
        <taxon>Oceanospirillaceae</taxon>
        <taxon>Marinomonas</taxon>
    </lineage>
</organism>
<evidence type="ECO:0000256" key="15">
    <source>
        <dbReference type="SAM" id="Coils"/>
    </source>
</evidence>
<dbReference type="InterPro" id="IPR011009">
    <property type="entry name" value="Kinase-like_dom_sf"/>
</dbReference>
<dbReference type="eggNOG" id="COG3899">
    <property type="taxonomic scope" value="Bacteria"/>
</dbReference>
<dbReference type="InterPro" id="IPR041664">
    <property type="entry name" value="AAA_16"/>
</dbReference>
<dbReference type="Pfam" id="PF00069">
    <property type="entry name" value="Pkinase"/>
    <property type="match status" value="1"/>
</dbReference>
<evidence type="ECO:0000313" key="20">
    <source>
        <dbReference type="EMBL" id="ADZ93370.1"/>
    </source>
</evidence>
<comment type="catalytic activity">
    <reaction evidence="1">
        <text>ATP + protein L-histidine = ADP + protein N-phospho-L-histidine.</text>
        <dbReference type="EC" id="2.7.13.3"/>
    </reaction>
</comment>
<dbReference type="Pfam" id="PF00512">
    <property type="entry name" value="HisKA"/>
    <property type="match status" value="1"/>
</dbReference>
<keyword evidence="8" id="KW-0418">Kinase</keyword>
<evidence type="ECO:0000256" key="3">
    <source>
        <dbReference type="ARBA" id="ARBA00012438"/>
    </source>
</evidence>
<evidence type="ECO:0000256" key="10">
    <source>
        <dbReference type="ARBA" id="ARBA00022989"/>
    </source>
</evidence>
<dbReference type="InterPro" id="IPR008207">
    <property type="entry name" value="Sig_transdc_His_kin_Hpt_dom"/>
</dbReference>
<evidence type="ECO:0000259" key="18">
    <source>
        <dbReference type="PROSITE" id="PS50110"/>
    </source>
</evidence>
<dbReference type="InterPro" id="IPR003018">
    <property type="entry name" value="GAF"/>
</dbReference>
<dbReference type="Pfam" id="PF02518">
    <property type="entry name" value="HATPase_c"/>
    <property type="match status" value="1"/>
</dbReference>
<evidence type="ECO:0000256" key="7">
    <source>
        <dbReference type="ARBA" id="ARBA00022741"/>
    </source>
</evidence>
<dbReference type="InterPro" id="IPR005467">
    <property type="entry name" value="His_kinase_dom"/>
</dbReference>
<keyword evidence="10" id="KW-1133">Transmembrane helix</keyword>
<dbReference type="FunFam" id="1.10.287.130:FF:000004">
    <property type="entry name" value="Ethylene receptor 1"/>
    <property type="match status" value="1"/>
</dbReference>
<dbReference type="PANTHER" id="PTHR43642:SF1">
    <property type="entry name" value="HYBRID SIGNAL TRANSDUCTION HISTIDINE KINASE G"/>
    <property type="match status" value="1"/>
</dbReference>
<dbReference type="Gene3D" id="3.30.565.10">
    <property type="entry name" value="Histidine kinase-like ATPase, C-terminal domain"/>
    <property type="match status" value="1"/>
</dbReference>
<dbReference type="CDD" id="cd14014">
    <property type="entry name" value="STKc_PknB_like"/>
    <property type="match status" value="1"/>
</dbReference>
<dbReference type="CDD" id="cd00082">
    <property type="entry name" value="HisKA"/>
    <property type="match status" value="1"/>
</dbReference>
<dbReference type="Gene3D" id="3.40.50.300">
    <property type="entry name" value="P-loop containing nucleotide triphosphate hydrolases"/>
    <property type="match status" value="1"/>
</dbReference>
<dbReference type="GO" id="GO:0016020">
    <property type="term" value="C:membrane"/>
    <property type="evidence" value="ECO:0007669"/>
    <property type="project" value="UniProtKB-SubCell"/>
</dbReference>
<evidence type="ECO:0000256" key="8">
    <source>
        <dbReference type="ARBA" id="ARBA00022777"/>
    </source>
</evidence>
<reference evidence="20 21" key="1">
    <citation type="journal article" date="2012" name="Stand. Genomic Sci.">
        <title>Complete genome sequence of the melanogenic marine bacterium Marinomonas mediterranea type strain (MMB-1(T)).</title>
        <authorList>
            <person name="Lucas-Elio P."/>
            <person name="Goodwin L."/>
            <person name="Woyke T."/>
            <person name="Pitluck S."/>
            <person name="Nolan M."/>
            <person name="Kyrpides N.C."/>
            <person name="Detter J.C."/>
            <person name="Copeland A."/>
            <person name="Teshima H."/>
            <person name="Bruce D."/>
            <person name="Detter C."/>
            <person name="Tapia R."/>
            <person name="Han S."/>
            <person name="Land M.L."/>
            <person name="Ivanova N."/>
            <person name="Mikhailova N."/>
            <person name="Johnston A.W."/>
            <person name="Sanchez-Amat A."/>
        </authorList>
    </citation>
    <scope>NUCLEOTIDE SEQUENCE [LARGE SCALE GENOMIC DNA]</scope>
    <source>
        <strain evidence="21">ATCC 700492 / JCM 21426 / NBRC 103028 / MMB-1</strain>
    </source>
</reference>
<keyword evidence="6" id="KW-0812">Transmembrane</keyword>
<dbReference type="Pfam" id="PF00072">
    <property type="entry name" value="Response_reg"/>
    <property type="match status" value="2"/>
</dbReference>
<evidence type="ECO:0000259" key="17">
    <source>
        <dbReference type="PROSITE" id="PS50109"/>
    </source>
</evidence>
<proteinExistence type="predicted"/>
<keyword evidence="9 20" id="KW-0067">ATP-binding</keyword>
<dbReference type="SUPFAM" id="SSF52172">
    <property type="entry name" value="CheY-like"/>
    <property type="match status" value="2"/>
</dbReference>
<dbReference type="Pfam" id="PF25503">
    <property type="entry name" value="TPR_CHK1"/>
    <property type="match status" value="1"/>
</dbReference>
<dbReference type="STRING" id="717774.Marme_4171"/>
<dbReference type="PROSITE" id="PS50011">
    <property type="entry name" value="PROTEIN_KINASE_DOM"/>
    <property type="match status" value="1"/>
</dbReference>
<feature type="domain" description="Histidine kinase" evidence="17">
    <location>
        <begin position="1521"/>
        <end position="1742"/>
    </location>
</feature>
<dbReference type="Gene3D" id="1.10.287.130">
    <property type="match status" value="1"/>
</dbReference>
<dbReference type="PATRIC" id="fig|717774.3.peg.4320"/>
<dbReference type="InterPro" id="IPR036641">
    <property type="entry name" value="HPT_dom_sf"/>
</dbReference>
<dbReference type="SUPFAM" id="SSF55781">
    <property type="entry name" value="GAF domain-like"/>
    <property type="match status" value="1"/>
</dbReference>
<dbReference type="InterPro" id="IPR001789">
    <property type="entry name" value="Sig_transdc_resp-reg_receiver"/>
</dbReference>
<dbReference type="SMART" id="SM00388">
    <property type="entry name" value="HisKA"/>
    <property type="match status" value="1"/>
</dbReference>
<dbReference type="HOGENOM" id="CLU_000445_34_2_6"/>
<gene>
    <name evidence="20" type="ordered locus">Marme_4171</name>
</gene>
<dbReference type="InterPro" id="IPR036890">
    <property type="entry name" value="HATPase_C_sf"/>
</dbReference>
<dbReference type="CDD" id="cd00156">
    <property type="entry name" value="REC"/>
    <property type="match status" value="1"/>
</dbReference>
<protein>
    <recommendedName>
        <fullName evidence="3">histidine kinase</fullName>
        <ecNumber evidence="3">2.7.13.3</ecNumber>
    </recommendedName>
</protein>
<evidence type="ECO:0000256" key="9">
    <source>
        <dbReference type="ARBA" id="ARBA00022840"/>
    </source>
</evidence>
<keyword evidence="15" id="KW-0175">Coiled coil</keyword>
<evidence type="ECO:0000259" key="19">
    <source>
        <dbReference type="PROSITE" id="PS50894"/>
    </source>
</evidence>
<feature type="coiled-coil region" evidence="15">
    <location>
        <begin position="2115"/>
        <end position="2142"/>
    </location>
</feature>
<dbReference type="SMART" id="SM00448">
    <property type="entry name" value="REC"/>
    <property type="match status" value="2"/>
</dbReference>
<dbReference type="SMART" id="SM00065">
    <property type="entry name" value="GAF"/>
    <property type="match status" value="1"/>
</dbReference>